<dbReference type="RefSeq" id="WP_152939148.1">
    <property type="nucleotide sequence ID" value="NZ_CP045482.1"/>
</dbReference>
<dbReference type="GO" id="GO:0030976">
    <property type="term" value="F:thiamine pyrophosphate binding"/>
    <property type="evidence" value="ECO:0007669"/>
    <property type="project" value="InterPro"/>
</dbReference>
<evidence type="ECO:0000256" key="12">
    <source>
        <dbReference type="ARBA" id="ARBA00023052"/>
    </source>
</evidence>
<keyword evidence="12" id="KW-0786">Thiamine pyrophosphate</keyword>
<dbReference type="EMBL" id="WHYS01000001">
    <property type="protein sequence ID" value="MQL54242.1"/>
    <property type="molecule type" value="Genomic_DNA"/>
</dbReference>
<dbReference type="GO" id="GO:0051536">
    <property type="term" value="F:iron-sulfur cluster binding"/>
    <property type="evidence" value="ECO:0007669"/>
    <property type="project" value="UniProtKB-KW"/>
</dbReference>
<dbReference type="InterPro" id="IPR032686">
    <property type="entry name" value="PFO_beta_C"/>
</dbReference>
<dbReference type="EMBL" id="CP045482">
    <property type="protein sequence ID" value="QGR22071.1"/>
    <property type="molecule type" value="Genomic_DNA"/>
</dbReference>
<comment type="subunit">
    <text evidence="5">Heterodimer composed of an alpha and a beta subunit.</text>
</comment>
<dbReference type="NCBIfam" id="NF041171">
    <property type="entry name" value="Oxoac_fdxbeta_Archa"/>
    <property type="match status" value="1"/>
</dbReference>
<dbReference type="Proteomes" id="UP000474054">
    <property type="component" value="Unassembled WGS sequence"/>
</dbReference>
<dbReference type="FunFam" id="3.40.50.970:FF:000049">
    <property type="entry name" value="2-oxoglutarate ferredoxin oxidoreductase subunit beta"/>
    <property type="match status" value="1"/>
</dbReference>
<protein>
    <recommendedName>
        <fullName evidence="6">2-oxoacid oxidoreductase (ferredoxin)</fullName>
        <ecNumber evidence="6">1.2.7.11</ecNumber>
    </recommendedName>
</protein>
<evidence type="ECO:0000313" key="17">
    <source>
        <dbReference type="EMBL" id="QGR22071.1"/>
    </source>
</evidence>
<keyword evidence="8" id="KW-0460">Magnesium</keyword>
<evidence type="ECO:0000313" key="19">
    <source>
        <dbReference type="Proteomes" id="UP000474054"/>
    </source>
</evidence>
<organism evidence="17 18">
    <name type="scientific">Acidianus ambivalens</name>
    <name type="common">Desulfurolobus ambivalens</name>
    <dbReference type="NCBI Taxonomy" id="2283"/>
    <lineage>
        <taxon>Archaea</taxon>
        <taxon>Thermoproteota</taxon>
        <taxon>Thermoprotei</taxon>
        <taxon>Sulfolobales</taxon>
        <taxon>Sulfolobaceae</taxon>
        <taxon>Acidianus</taxon>
    </lineage>
</organism>
<keyword evidence="18" id="KW-1185">Reference proteome</keyword>
<evidence type="ECO:0000259" key="14">
    <source>
        <dbReference type="Pfam" id="PF02775"/>
    </source>
</evidence>
<dbReference type="Pfam" id="PF02775">
    <property type="entry name" value="TPP_enzyme_C"/>
    <property type="match status" value="1"/>
</dbReference>
<evidence type="ECO:0000256" key="3">
    <source>
        <dbReference type="ARBA" id="ARBA00001966"/>
    </source>
</evidence>
<keyword evidence="7" id="KW-0479">Metal-binding</keyword>
<sequence length="297" mass="32977">MQVVEWNDWCPGCGNFGILNAEQQAISELGIDLKKVVLVSGIGCSGKLPHFVRIPISGVHTLHGRALPFAIGIKLANPELEVIVNAGDGDQLGIGVGHFVSAGRRNVDITVIVHDNGVYGLTKGQASPTLKKGVKTKSLPKPNINDDINPLTVALASGYTFVARGYAYDVKHLKELIKEAIKHKGLALIDVLQPCPTYNDINTKEWYDKRIYKLDWDPVVRNEEDKKKKFLQAMEKALEWGDRIPIGIFYKEERDTFEERISSASPSYKILPPAKVKIEKEGKPTTIIDEILKEKEV</sequence>
<dbReference type="Proteomes" id="UP000426328">
    <property type="component" value="Chromosome"/>
</dbReference>
<dbReference type="AlphaFoldDB" id="A0A650CW22"/>
<dbReference type="SUPFAM" id="SSF52518">
    <property type="entry name" value="Thiamin diphosphate-binding fold (THDP-binding)"/>
    <property type="match status" value="1"/>
</dbReference>
<dbReference type="Pfam" id="PF12367">
    <property type="entry name" value="PFO_beta_C"/>
    <property type="match status" value="1"/>
</dbReference>
<keyword evidence="9" id="KW-0560">Oxidoreductase</keyword>
<dbReference type="EC" id="1.2.7.11" evidence="6"/>
<dbReference type="GO" id="GO:0046872">
    <property type="term" value="F:metal ion binding"/>
    <property type="evidence" value="ECO:0007669"/>
    <property type="project" value="UniProtKB-KW"/>
</dbReference>
<dbReference type="InterPro" id="IPR051457">
    <property type="entry name" value="2-oxoacid:Fd_oxidoreductase"/>
</dbReference>
<dbReference type="InterPro" id="IPR011896">
    <property type="entry name" value="OFOB"/>
</dbReference>
<evidence type="ECO:0000256" key="9">
    <source>
        <dbReference type="ARBA" id="ARBA00023002"/>
    </source>
</evidence>
<dbReference type="PANTHER" id="PTHR48084:SF2">
    <property type="entry name" value="PYRUVATE FERREDOXIN_FLAVODOXIN OXIDOREDUCTASE, BETA SUBUNIT"/>
    <property type="match status" value="1"/>
</dbReference>
<feature type="domain" description="Pyruvate ferredoxin oxidoreductase beta subunit C-terminal" evidence="15">
    <location>
        <begin position="195"/>
        <end position="263"/>
    </location>
</feature>
<dbReference type="GO" id="GO:0018491">
    <property type="term" value="F:2-oxobutyrate synthase activity"/>
    <property type="evidence" value="ECO:0007669"/>
    <property type="project" value="UniProtKB-ARBA"/>
</dbReference>
<feature type="domain" description="Thiamine pyrophosphate enzyme TPP-binding" evidence="14">
    <location>
        <begin position="45"/>
        <end position="191"/>
    </location>
</feature>
<reference evidence="17 18" key="2">
    <citation type="submission" date="2019-10" db="EMBL/GenBank/DDBJ databases">
        <title>Genome Sequences from Six Type Strain Members of the Archaeal Family Sulfolobaceae: Acidianus ambivalens, Acidianus infernus, Metallosphaera prunae, Stygiolobus azoricus, Sulfolobus metallicus, and Sulfurisphaera ohwakuensis.</title>
        <authorList>
            <person name="Counts J.A."/>
            <person name="Kelly R.M."/>
        </authorList>
    </citation>
    <scope>NUCLEOTIDE SEQUENCE [LARGE SCALE GENOMIC DNA]</scope>
    <source>
        <strain evidence="17 18">LEI 10</strain>
    </source>
</reference>
<dbReference type="NCBIfam" id="TIGR02177">
    <property type="entry name" value="PorB_KorB"/>
    <property type="match status" value="1"/>
</dbReference>
<dbReference type="InterPro" id="IPR029061">
    <property type="entry name" value="THDP-binding"/>
</dbReference>
<dbReference type="GeneID" id="42779819"/>
<evidence type="ECO:0000256" key="13">
    <source>
        <dbReference type="ARBA" id="ARBA00048893"/>
    </source>
</evidence>
<evidence type="ECO:0000256" key="6">
    <source>
        <dbReference type="ARBA" id="ARBA00012691"/>
    </source>
</evidence>
<dbReference type="Gene3D" id="3.40.50.970">
    <property type="match status" value="1"/>
</dbReference>
<comment type="catalytic activity">
    <reaction evidence="13">
        <text>a 2-oxocarboxylate + 2 oxidized [2Fe-2S]-[ferredoxin] + CoA = an acyl-CoA + 2 reduced [2Fe-2S]-[ferredoxin] + CO2 + H(+)</text>
        <dbReference type="Rhea" id="RHEA:42316"/>
        <dbReference type="Rhea" id="RHEA-COMP:10000"/>
        <dbReference type="Rhea" id="RHEA-COMP:10001"/>
        <dbReference type="ChEBI" id="CHEBI:15378"/>
        <dbReference type="ChEBI" id="CHEBI:16526"/>
        <dbReference type="ChEBI" id="CHEBI:33737"/>
        <dbReference type="ChEBI" id="CHEBI:33738"/>
        <dbReference type="ChEBI" id="CHEBI:35179"/>
        <dbReference type="ChEBI" id="CHEBI:57287"/>
        <dbReference type="ChEBI" id="CHEBI:58342"/>
        <dbReference type="EC" id="1.2.7.11"/>
    </reaction>
</comment>
<comment type="cofactor">
    <cofactor evidence="2">
        <name>thiamine diphosphate</name>
        <dbReference type="ChEBI" id="CHEBI:58937"/>
    </cofactor>
</comment>
<dbReference type="PANTHER" id="PTHR48084">
    <property type="entry name" value="2-OXOGLUTARATE OXIDOREDUCTASE SUBUNIT KORB-RELATED"/>
    <property type="match status" value="1"/>
</dbReference>
<reference evidence="16 19" key="1">
    <citation type="submission" date="2019-10" db="EMBL/GenBank/DDBJ databases">
        <title>Comparative genomics of sulfur disproportionating microorganisms.</title>
        <authorList>
            <person name="Ward L.M."/>
            <person name="Bertran E."/>
            <person name="Johnston D."/>
        </authorList>
    </citation>
    <scope>NUCLEOTIDE SEQUENCE [LARGE SCALE GENOMIC DNA]</scope>
    <source>
        <strain evidence="16 19">DSM 3772</strain>
    </source>
</reference>
<dbReference type="GO" id="GO:0047553">
    <property type="term" value="F:2-oxoglutarate synthase activity"/>
    <property type="evidence" value="ECO:0007669"/>
    <property type="project" value="UniProtKB-ARBA"/>
</dbReference>
<name>A0A650CW22_ACIAM</name>
<dbReference type="InterPro" id="IPR011766">
    <property type="entry name" value="TPP_enzyme_TPP-bd"/>
</dbReference>
<comment type="cofactor">
    <cofactor evidence="3">
        <name>[4Fe-4S] cluster</name>
        <dbReference type="ChEBI" id="CHEBI:49883"/>
    </cofactor>
</comment>
<evidence type="ECO:0000313" key="18">
    <source>
        <dbReference type="Proteomes" id="UP000426328"/>
    </source>
</evidence>
<comment type="function">
    <text evidence="4">Catalyzes the coenzyme A-dependent oxidative decarboxylation of different 2-oxoacids such as 2-oxoglutarate, pyruvate and 2-oxobutyrate to form their CoA derivatives.</text>
</comment>
<evidence type="ECO:0000256" key="1">
    <source>
        <dbReference type="ARBA" id="ARBA00001946"/>
    </source>
</evidence>
<evidence type="ECO:0000256" key="4">
    <source>
        <dbReference type="ARBA" id="ARBA00003908"/>
    </source>
</evidence>
<evidence type="ECO:0000256" key="8">
    <source>
        <dbReference type="ARBA" id="ARBA00022842"/>
    </source>
</evidence>
<dbReference type="KEGG" id="aamb:D1866_08750"/>
<gene>
    <name evidence="17" type="ORF">D1866_08750</name>
    <name evidence="16" type="ORF">GFB69_00195</name>
</gene>
<evidence type="ECO:0000313" key="16">
    <source>
        <dbReference type="EMBL" id="MQL54242.1"/>
    </source>
</evidence>
<accession>A0A650CW22</accession>
<keyword evidence="10" id="KW-0408">Iron</keyword>
<evidence type="ECO:0000256" key="11">
    <source>
        <dbReference type="ARBA" id="ARBA00023014"/>
    </source>
</evidence>
<comment type="cofactor">
    <cofactor evidence="1">
        <name>Mg(2+)</name>
        <dbReference type="ChEBI" id="CHEBI:18420"/>
    </cofactor>
</comment>
<evidence type="ECO:0000259" key="15">
    <source>
        <dbReference type="Pfam" id="PF12367"/>
    </source>
</evidence>
<dbReference type="GO" id="GO:0019164">
    <property type="term" value="F:pyruvate synthase activity"/>
    <property type="evidence" value="ECO:0007669"/>
    <property type="project" value="UniProtKB-ARBA"/>
</dbReference>
<keyword evidence="11" id="KW-0411">Iron-sulfur</keyword>
<evidence type="ECO:0000256" key="5">
    <source>
        <dbReference type="ARBA" id="ARBA00011631"/>
    </source>
</evidence>
<evidence type="ECO:0000256" key="2">
    <source>
        <dbReference type="ARBA" id="ARBA00001964"/>
    </source>
</evidence>
<dbReference type="InterPro" id="IPR053399">
    <property type="entry name" value="2-oxoacid:Fd_oxidored_beta"/>
</dbReference>
<evidence type="ECO:0000256" key="10">
    <source>
        <dbReference type="ARBA" id="ARBA00023004"/>
    </source>
</evidence>
<proteinExistence type="predicted"/>
<dbReference type="CDD" id="cd03375">
    <property type="entry name" value="TPP_OGFOR"/>
    <property type="match status" value="1"/>
</dbReference>
<evidence type="ECO:0000256" key="7">
    <source>
        <dbReference type="ARBA" id="ARBA00022723"/>
    </source>
</evidence>